<dbReference type="RefSeq" id="WP_190315494.1">
    <property type="nucleotide sequence ID" value="NZ_JACNYL010000006.1"/>
</dbReference>
<gene>
    <name evidence="2" type="ORF">H8B21_19310</name>
</gene>
<name>A0ABR7XXE1_9SPHI</name>
<proteinExistence type="predicted"/>
<dbReference type="InterPro" id="IPR025970">
    <property type="entry name" value="SusE"/>
</dbReference>
<evidence type="ECO:0000259" key="1">
    <source>
        <dbReference type="Pfam" id="PF14292"/>
    </source>
</evidence>
<reference evidence="2 3" key="1">
    <citation type="submission" date="2020-08" db="EMBL/GenBank/DDBJ databases">
        <title>Sphingobacterium sp. DN00404 isolated from aquaculture water.</title>
        <authorList>
            <person name="Zhang M."/>
        </authorList>
    </citation>
    <scope>NUCLEOTIDE SEQUENCE [LARGE SCALE GENOMIC DNA]</scope>
    <source>
        <strain evidence="2 3">KCTC 42746</strain>
    </source>
</reference>
<organism evidence="2 3">
    <name type="scientific">Sphingobacterium chuzhouense</name>
    <dbReference type="NCBI Taxonomy" id="1742264"/>
    <lineage>
        <taxon>Bacteria</taxon>
        <taxon>Pseudomonadati</taxon>
        <taxon>Bacteroidota</taxon>
        <taxon>Sphingobacteriia</taxon>
        <taxon>Sphingobacteriales</taxon>
        <taxon>Sphingobacteriaceae</taxon>
        <taxon>Sphingobacterium</taxon>
    </lineage>
</organism>
<protein>
    <submittedName>
        <fullName evidence="2">SusE domain-containing protein</fullName>
    </submittedName>
</protein>
<dbReference type="EMBL" id="JACNYL010000006">
    <property type="protein sequence ID" value="MBD1423715.1"/>
    <property type="molecule type" value="Genomic_DNA"/>
</dbReference>
<feature type="domain" description="SusE outer membrane protein" evidence="1">
    <location>
        <begin position="33"/>
        <end position="133"/>
    </location>
</feature>
<evidence type="ECO:0000313" key="3">
    <source>
        <dbReference type="Proteomes" id="UP000651112"/>
    </source>
</evidence>
<keyword evidence="3" id="KW-1185">Reference proteome</keyword>
<accession>A0ABR7XXE1</accession>
<evidence type="ECO:0000313" key="2">
    <source>
        <dbReference type="EMBL" id="MBD1423715.1"/>
    </source>
</evidence>
<dbReference type="Proteomes" id="UP000651112">
    <property type="component" value="Unassembled WGS sequence"/>
</dbReference>
<dbReference type="Pfam" id="PF14292">
    <property type="entry name" value="SusE"/>
    <property type="match status" value="1"/>
</dbReference>
<sequence length="397" mass="44512">MKRINNLYKIGLLSFLTLWLHACSYEIQDIDKVEEHLELQASSMDITLDADHLTDDIITFTWKPARPVLNDHIILYTSKLDVVGNNFGSSTAVMNYEDDGIFSRSFTSEQIQNWANQKWKLPVNTPFTLEFRIVAQWEGGATFESPEVRTVRVNVQPIKTIVFDADKVFLDGTAVPGISKLEMGTTVENDGIYAHLLQLEEGELQIPIEFNGETNYISPADGDGTLKDGESIDVVVRENPVSWKIENPGEYRIVVNMQKATATIYSPSKALQPAVVEWMLDGNLQTTVVNDLWEYGEPTGWSWRGGNWTQSTADPQVFVYAGPAINGRTKFGVAPHNQSYVYTGNNTSTDTPVTHGTTYNVFSGYSANERNAYFRLPSGTNFIILDIRNKTMVASQR</sequence>
<comment type="caution">
    <text evidence="2">The sequence shown here is derived from an EMBL/GenBank/DDBJ whole genome shotgun (WGS) entry which is preliminary data.</text>
</comment>